<feature type="transmembrane region" description="Helical" evidence="7">
    <location>
        <begin position="75"/>
        <end position="93"/>
    </location>
</feature>
<comment type="subcellular location">
    <subcellularLocation>
        <location evidence="1">Cell membrane</location>
        <topology evidence="1">Multi-pass membrane protein</topology>
    </subcellularLocation>
</comment>
<organism evidence="9 10">
    <name type="scientific">Lactobacillus corticis</name>
    <dbReference type="NCBI Taxonomy" id="2201249"/>
    <lineage>
        <taxon>Bacteria</taxon>
        <taxon>Bacillati</taxon>
        <taxon>Bacillota</taxon>
        <taxon>Bacilli</taxon>
        <taxon>Lactobacillales</taxon>
        <taxon>Lactobacillaceae</taxon>
        <taxon>Lactobacillus</taxon>
    </lineage>
</organism>
<dbReference type="PANTHER" id="PTHR23513">
    <property type="entry name" value="INTEGRAL MEMBRANE EFFLUX PROTEIN-RELATED"/>
    <property type="match status" value="1"/>
</dbReference>
<keyword evidence="10" id="KW-1185">Reference proteome</keyword>
<gene>
    <name evidence="9" type="ORF">LCB40_09500</name>
</gene>
<keyword evidence="6 7" id="KW-0472">Membrane</keyword>
<evidence type="ECO:0000256" key="2">
    <source>
        <dbReference type="ARBA" id="ARBA00022448"/>
    </source>
</evidence>
<keyword evidence="4 7" id="KW-0812">Transmembrane</keyword>
<evidence type="ECO:0000256" key="3">
    <source>
        <dbReference type="ARBA" id="ARBA00022475"/>
    </source>
</evidence>
<dbReference type="InterPro" id="IPR020846">
    <property type="entry name" value="MFS_dom"/>
</dbReference>
<accession>A0A916QKC0</accession>
<feature type="transmembrane region" description="Helical" evidence="7">
    <location>
        <begin position="221"/>
        <end position="242"/>
    </location>
</feature>
<evidence type="ECO:0000313" key="9">
    <source>
        <dbReference type="EMBL" id="GFZ27070.1"/>
    </source>
</evidence>
<dbReference type="CDD" id="cd06173">
    <property type="entry name" value="MFS_MefA_like"/>
    <property type="match status" value="1"/>
</dbReference>
<dbReference type="Gene3D" id="1.20.1250.20">
    <property type="entry name" value="MFS general substrate transporter like domains"/>
    <property type="match status" value="1"/>
</dbReference>
<feature type="transmembrane region" description="Helical" evidence="7">
    <location>
        <begin position="99"/>
        <end position="119"/>
    </location>
</feature>
<evidence type="ECO:0000256" key="5">
    <source>
        <dbReference type="ARBA" id="ARBA00022989"/>
    </source>
</evidence>
<reference evidence="9" key="1">
    <citation type="submission" date="2020-08" db="EMBL/GenBank/DDBJ databases">
        <title>Taxonomic study for Lactobacillus species isolated from hardwood bark.</title>
        <authorList>
            <person name="Tohno M."/>
            <person name="Tanizawa Y."/>
        </authorList>
    </citation>
    <scope>NUCLEOTIDE SEQUENCE</scope>
    <source>
        <strain evidence="9">B40</strain>
    </source>
</reference>
<evidence type="ECO:0000313" key="10">
    <source>
        <dbReference type="Proteomes" id="UP000677218"/>
    </source>
</evidence>
<dbReference type="InterPro" id="IPR011701">
    <property type="entry name" value="MFS"/>
</dbReference>
<dbReference type="GO" id="GO:0005886">
    <property type="term" value="C:plasma membrane"/>
    <property type="evidence" value="ECO:0007669"/>
    <property type="project" value="UniProtKB-SubCell"/>
</dbReference>
<keyword evidence="5 7" id="KW-1133">Transmembrane helix</keyword>
<feature type="transmembrane region" description="Helical" evidence="7">
    <location>
        <begin position="377"/>
        <end position="397"/>
    </location>
</feature>
<evidence type="ECO:0000256" key="4">
    <source>
        <dbReference type="ARBA" id="ARBA00022692"/>
    </source>
</evidence>
<feature type="transmembrane region" description="Helical" evidence="7">
    <location>
        <begin position="169"/>
        <end position="186"/>
    </location>
</feature>
<evidence type="ECO:0000256" key="6">
    <source>
        <dbReference type="ARBA" id="ARBA00023136"/>
    </source>
</evidence>
<dbReference type="GO" id="GO:0022857">
    <property type="term" value="F:transmembrane transporter activity"/>
    <property type="evidence" value="ECO:0007669"/>
    <property type="project" value="InterPro"/>
</dbReference>
<feature type="transmembrane region" description="Helical" evidence="7">
    <location>
        <begin position="140"/>
        <end position="163"/>
    </location>
</feature>
<dbReference type="PROSITE" id="PS50850">
    <property type="entry name" value="MFS"/>
    <property type="match status" value="1"/>
</dbReference>
<dbReference type="Proteomes" id="UP000677218">
    <property type="component" value="Unassembled WGS sequence"/>
</dbReference>
<keyword evidence="3" id="KW-1003">Cell membrane</keyword>
<protein>
    <submittedName>
        <fullName evidence="9">Major facilitator superfamily transporter</fullName>
    </submittedName>
</protein>
<evidence type="ECO:0000256" key="7">
    <source>
        <dbReference type="SAM" id="Phobius"/>
    </source>
</evidence>
<comment type="caution">
    <text evidence="9">The sequence shown here is derived from an EMBL/GenBank/DDBJ whole genome shotgun (WGS) entry which is preliminary data.</text>
</comment>
<evidence type="ECO:0000256" key="1">
    <source>
        <dbReference type="ARBA" id="ARBA00004651"/>
    </source>
</evidence>
<dbReference type="Pfam" id="PF07690">
    <property type="entry name" value="MFS_1"/>
    <property type="match status" value="1"/>
</dbReference>
<keyword evidence="2" id="KW-0813">Transport</keyword>
<dbReference type="InterPro" id="IPR036259">
    <property type="entry name" value="MFS_trans_sf"/>
</dbReference>
<evidence type="ECO:0000259" key="8">
    <source>
        <dbReference type="PROSITE" id="PS50850"/>
    </source>
</evidence>
<dbReference type="RefSeq" id="WP_212780761.1">
    <property type="nucleotide sequence ID" value="NZ_BMAY01000005.1"/>
</dbReference>
<sequence>MKKQERNNTNLLVLSKTISKIGDMLFDYVNNTFLANANLKSMLLVGIYQSSENIISIIFNLFGGVIADNFKRKKILILTDFLSGCTCIILSLINSNKWLIYSIILANMFLALLSAFSSPAYKAFTKEIVFEQNISDINSYLELASTIVKIIIPLVSLVIYRIIGVRGSLLLDGISFLFSSLIIFFIKPVTAEITKKNFFNLKTFLLQLKSGFKYLVSEKQIFILIILSSVINFILAAYNLILPYSNEMFSKIHGGVYGTFLTAEAIGGLLGAFFSSKLKMQLSAKKIMIFLGLSGLPLCMISFLYQLNSNLLLLSLSPALFNLFLTIYNIQFFSLVQKVVDTKFLGRIFSIIFTVAVLFMPIGTWVFTLLLKPKYEYNFLLVGICIIVISLLFLRIFKNNKNA</sequence>
<dbReference type="EMBL" id="BMAY01000005">
    <property type="protein sequence ID" value="GFZ27070.1"/>
    <property type="molecule type" value="Genomic_DNA"/>
</dbReference>
<dbReference type="PANTHER" id="PTHR23513:SF11">
    <property type="entry name" value="STAPHYLOFERRIN A TRANSPORTER"/>
    <property type="match status" value="1"/>
</dbReference>
<feature type="transmembrane region" description="Helical" evidence="7">
    <location>
        <begin position="254"/>
        <end position="275"/>
    </location>
</feature>
<feature type="transmembrane region" description="Helical" evidence="7">
    <location>
        <begin position="287"/>
        <end position="305"/>
    </location>
</feature>
<feature type="transmembrane region" description="Helical" evidence="7">
    <location>
        <begin position="311"/>
        <end position="336"/>
    </location>
</feature>
<feature type="transmembrane region" description="Helical" evidence="7">
    <location>
        <begin position="348"/>
        <end position="371"/>
    </location>
</feature>
<dbReference type="SUPFAM" id="SSF103473">
    <property type="entry name" value="MFS general substrate transporter"/>
    <property type="match status" value="1"/>
</dbReference>
<dbReference type="AlphaFoldDB" id="A0A916QKC0"/>
<feature type="domain" description="Major facilitator superfamily (MFS) profile" evidence="8">
    <location>
        <begin position="1"/>
        <end position="401"/>
    </location>
</feature>
<proteinExistence type="predicted"/>
<name>A0A916QKC0_9LACO</name>